<reference evidence="1 2" key="1">
    <citation type="submission" date="2015-02" db="EMBL/GenBank/DDBJ databases">
        <title>Single-cell genomics of uncultivated deep-branching MTB reveals a conserved set of magnetosome genes.</title>
        <authorList>
            <person name="Kolinko S."/>
            <person name="Richter M."/>
            <person name="Glockner F.O."/>
            <person name="Brachmann A."/>
            <person name="Schuler D."/>
        </authorList>
    </citation>
    <scope>NUCLEOTIDE SEQUENCE [LARGE SCALE GENOMIC DNA]</scope>
    <source>
        <strain evidence="1">TM-1</strain>
    </source>
</reference>
<organism evidence="1 2">
    <name type="scientific">Candidatus Magnetobacterium bavaricum</name>
    <dbReference type="NCBI Taxonomy" id="29290"/>
    <lineage>
        <taxon>Bacteria</taxon>
        <taxon>Pseudomonadati</taxon>
        <taxon>Nitrospirota</taxon>
        <taxon>Thermodesulfovibrionia</taxon>
        <taxon>Thermodesulfovibrionales</taxon>
        <taxon>Candidatus Magnetobacteriaceae</taxon>
        <taxon>Candidatus Magnetobacterium</taxon>
    </lineage>
</organism>
<dbReference type="AlphaFoldDB" id="A0A0F3GYK0"/>
<protein>
    <submittedName>
        <fullName evidence="1">Secreted protein</fullName>
    </submittedName>
</protein>
<accession>A0A0F3GYK0</accession>
<gene>
    <name evidence="1" type="ORF">MBAV_000857</name>
</gene>
<comment type="caution">
    <text evidence="1">The sequence shown here is derived from an EMBL/GenBank/DDBJ whole genome shotgun (WGS) entry which is preliminary data.</text>
</comment>
<evidence type="ECO:0000313" key="2">
    <source>
        <dbReference type="Proteomes" id="UP000033423"/>
    </source>
</evidence>
<name>A0A0F3GYK0_9BACT</name>
<evidence type="ECO:0000313" key="1">
    <source>
        <dbReference type="EMBL" id="KJU86955.1"/>
    </source>
</evidence>
<keyword evidence="2" id="KW-1185">Reference proteome</keyword>
<dbReference type="Proteomes" id="UP000033423">
    <property type="component" value="Unassembled WGS sequence"/>
</dbReference>
<proteinExistence type="predicted"/>
<dbReference type="EMBL" id="LACI01000384">
    <property type="protein sequence ID" value="KJU86955.1"/>
    <property type="molecule type" value="Genomic_DNA"/>
</dbReference>
<sequence>MMLSKKVTSLTGLLTVVVFLCVSCLSEAVRKDGAAQGRFYTGQQAEIVDILRQSRQEMLSNNIDRALALANEAMEKSEAIKDDVMRLSCGFWVMMVLSNANEPGSLVDSIPKELLISDRFETLFYGYLLVMYDANAFDLRGKDLLDMFFASRESARNQFEFGALFTEELQKSGEAKLANMVDTMFKSYIGLIKAFKDKDPDKLNEYKRKVVDSCDNVVSLMNDSKVYEDKKEELLIHRILALHIKLIVVGFDRDMSAYEKVARKHAEAFAMFIPR</sequence>